<sequence>MRVIPPIKAIIYFEAAARLQSFKLAAEELCVTPSAVSHQINTLEDFIEQKLFQRHNRSITLTNAGLRYFSRTTIILNELEQATTDLGISKNQKLTIAIPPSLLNKWLLPLLNIRQLSQQGISLNFIDTLETLDFGKENIDIAIRYGLEPPEHHEYDVLFKEKMVAVCTPDYIPSSKVKLTEQLLSEITLIETTNRLIQWDLVLHNMKIKPNKNQSKIFFQNSIQAIEAACNGLGIAFVNRILVQKQLNDGTLVERLNIVYINDKMPTYYLVCPQENKNNPSTALLYNSMLQLSKIK</sequence>
<dbReference type="Pfam" id="PF03466">
    <property type="entry name" value="LysR_substrate"/>
    <property type="match status" value="1"/>
</dbReference>
<reference evidence="6 7" key="1">
    <citation type="submission" date="2016-12" db="EMBL/GenBank/DDBJ databases">
        <title>Diversity of luminous bacteria.</title>
        <authorList>
            <person name="Yoshizawa S."/>
            <person name="Kogure K."/>
        </authorList>
    </citation>
    <scope>NUCLEOTIDE SEQUENCE [LARGE SCALE GENOMIC DNA]</scope>
    <source>
        <strain evidence="6 7">LC1-200</strain>
    </source>
</reference>
<gene>
    <name evidence="6" type="ORF">BTO08_17325</name>
</gene>
<dbReference type="InterPro" id="IPR036390">
    <property type="entry name" value="WH_DNA-bd_sf"/>
</dbReference>
<dbReference type="SUPFAM" id="SSF53850">
    <property type="entry name" value="Periplasmic binding protein-like II"/>
    <property type="match status" value="1"/>
</dbReference>
<comment type="caution">
    <text evidence="6">The sequence shown here is derived from an EMBL/GenBank/DDBJ whole genome shotgun (WGS) entry which is preliminary data.</text>
</comment>
<dbReference type="EMBL" id="MSCJ01000003">
    <property type="protein sequence ID" value="PQJ62016.1"/>
    <property type="molecule type" value="Genomic_DNA"/>
</dbReference>
<dbReference type="Gene3D" id="3.40.190.10">
    <property type="entry name" value="Periplasmic binding protein-like II"/>
    <property type="match status" value="2"/>
</dbReference>
<keyword evidence="4" id="KW-0804">Transcription</keyword>
<evidence type="ECO:0000259" key="5">
    <source>
        <dbReference type="PROSITE" id="PS50931"/>
    </source>
</evidence>
<dbReference type="PROSITE" id="PS50931">
    <property type="entry name" value="HTH_LYSR"/>
    <property type="match status" value="1"/>
</dbReference>
<dbReference type="RefSeq" id="WP_105061856.1">
    <property type="nucleotide sequence ID" value="NZ_MSCJ01000003.1"/>
</dbReference>
<dbReference type="InterPro" id="IPR036388">
    <property type="entry name" value="WH-like_DNA-bd_sf"/>
</dbReference>
<dbReference type="InterPro" id="IPR000847">
    <property type="entry name" value="LysR_HTH_N"/>
</dbReference>
<proteinExistence type="inferred from homology"/>
<evidence type="ECO:0000256" key="1">
    <source>
        <dbReference type="ARBA" id="ARBA00009437"/>
    </source>
</evidence>
<dbReference type="GO" id="GO:0043565">
    <property type="term" value="F:sequence-specific DNA binding"/>
    <property type="evidence" value="ECO:0007669"/>
    <property type="project" value="TreeGrafter"/>
</dbReference>
<dbReference type="FunFam" id="1.10.10.10:FF:000038">
    <property type="entry name" value="Glycine cleavage system transcriptional activator"/>
    <property type="match status" value="1"/>
</dbReference>
<dbReference type="InterPro" id="IPR005119">
    <property type="entry name" value="LysR_subst-bd"/>
</dbReference>
<dbReference type="SUPFAM" id="SSF46785">
    <property type="entry name" value="Winged helix' DNA-binding domain"/>
    <property type="match status" value="1"/>
</dbReference>
<evidence type="ECO:0000256" key="4">
    <source>
        <dbReference type="ARBA" id="ARBA00023163"/>
    </source>
</evidence>
<name>A0A2S7VIJ5_PHOAN</name>
<dbReference type="PANTHER" id="PTHR30537">
    <property type="entry name" value="HTH-TYPE TRANSCRIPTIONAL REGULATOR"/>
    <property type="match status" value="1"/>
</dbReference>
<keyword evidence="2" id="KW-0805">Transcription regulation</keyword>
<organism evidence="6 7">
    <name type="scientific">Photobacterium angustum</name>
    <dbReference type="NCBI Taxonomy" id="661"/>
    <lineage>
        <taxon>Bacteria</taxon>
        <taxon>Pseudomonadati</taxon>
        <taxon>Pseudomonadota</taxon>
        <taxon>Gammaproteobacteria</taxon>
        <taxon>Vibrionales</taxon>
        <taxon>Vibrionaceae</taxon>
        <taxon>Photobacterium</taxon>
    </lineage>
</organism>
<dbReference type="OrthoDB" id="5526340at2"/>
<keyword evidence="3" id="KW-0238">DNA-binding</keyword>
<dbReference type="GO" id="GO:0003700">
    <property type="term" value="F:DNA-binding transcription factor activity"/>
    <property type="evidence" value="ECO:0007669"/>
    <property type="project" value="InterPro"/>
</dbReference>
<protein>
    <submittedName>
        <fullName evidence="6">LysR family transcriptional regulator</fullName>
    </submittedName>
</protein>
<dbReference type="PANTHER" id="PTHR30537:SF26">
    <property type="entry name" value="GLYCINE CLEAVAGE SYSTEM TRANSCRIPTIONAL ACTIVATOR"/>
    <property type="match status" value="1"/>
</dbReference>
<evidence type="ECO:0000256" key="3">
    <source>
        <dbReference type="ARBA" id="ARBA00023125"/>
    </source>
</evidence>
<dbReference type="Gene3D" id="1.10.10.10">
    <property type="entry name" value="Winged helix-like DNA-binding domain superfamily/Winged helix DNA-binding domain"/>
    <property type="match status" value="1"/>
</dbReference>
<dbReference type="Pfam" id="PF00126">
    <property type="entry name" value="HTH_1"/>
    <property type="match status" value="1"/>
</dbReference>
<evidence type="ECO:0000256" key="2">
    <source>
        <dbReference type="ARBA" id="ARBA00023015"/>
    </source>
</evidence>
<evidence type="ECO:0000313" key="7">
    <source>
        <dbReference type="Proteomes" id="UP000238730"/>
    </source>
</evidence>
<evidence type="ECO:0000313" key="6">
    <source>
        <dbReference type="EMBL" id="PQJ62016.1"/>
    </source>
</evidence>
<dbReference type="InterPro" id="IPR058163">
    <property type="entry name" value="LysR-type_TF_proteobact-type"/>
</dbReference>
<dbReference type="AlphaFoldDB" id="A0A2S7VIJ5"/>
<accession>A0A2S7VIJ5</accession>
<feature type="domain" description="HTH lysR-type" evidence="5">
    <location>
        <begin position="5"/>
        <end position="62"/>
    </location>
</feature>
<comment type="similarity">
    <text evidence="1">Belongs to the LysR transcriptional regulatory family.</text>
</comment>
<dbReference type="Proteomes" id="UP000238730">
    <property type="component" value="Unassembled WGS sequence"/>
</dbReference>
<dbReference type="GO" id="GO:0006351">
    <property type="term" value="P:DNA-templated transcription"/>
    <property type="evidence" value="ECO:0007669"/>
    <property type="project" value="TreeGrafter"/>
</dbReference>